<dbReference type="CDD" id="cd05213">
    <property type="entry name" value="NAD_bind_Glutamyl_tRNA_reduct"/>
    <property type="match status" value="1"/>
</dbReference>
<gene>
    <name evidence="9" type="primary">hemA</name>
    <name evidence="18" type="ORF">AZI98_06565</name>
</gene>
<evidence type="ECO:0000256" key="12">
    <source>
        <dbReference type="PIRSR" id="PIRSR000445-3"/>
    </source>
</evidence>
<dbReference type="InterPro" id="IPR036291">
    <property type="entry name" value="NAD(P)-bd_dom_sf"/>
</dbReference>
<dbReference type="OrthoDB" id="110209at2"/>
<comment type="domain">
    <text evidence="9">Possesses an unusual extended V-shaped dimeric structure with each monomer consisting of three distinct domains arranged along a curved 'spinal' alpha-helix. The N-terminal catalytic domain specifically recognizes the glutamate moiety of the substrate. The second domain is the NADPH-binding domain, and the third C-terminal domain is responsible for dimerization.</text>
</comment>
<evidence type="ECO:0000256" key="7">
    <source>
        <dbReference type="ARBA" id="ARBA00047464"/>
    </source>
</evidence>
<feature type="domain" description="Glutamyl-tRNA reductase N-terminal" evidence="17">
    <location>
        <begin position="6"/>
        <end position="156"/>
    </location>
</feature>
<dbReference type="GO" id="GO:0008883">
    <property type="term" value="F:glutamyl-tRNA reductase activity"/>
    <property type="evidence" value="ECO:0007669"/>
    <property type="project" value="UniProtKB-UniRule"/>
</dbReference>
<evidence type="ECO:0000256" key="13">
    <source>
        <dbReference type="PIRSR" id="PIRSR000445-4"/>
    </source>
</evidence>
<evidence type="ECO:0000259" key="15">
    <source>
        <dbReference type="Pfam" id="PF00745"/>
    </source>
</evidence>
<evidence type="ECO:0000256" key="9">
    <source>
        <dbReference type="HAMAP-Rule" id="MF_00087"/>
    </source>
</evidence>
<dbReference type="GO" id="GO:0019353">
    <property type="term" value="P:protoporphyrinogen IX biosynthetic process from glutamate"/>
    <property type="evidence" value="ECO:0007669"/>
    <property type="project" value="TreeGrafter"/>
</dbReference>
<dbReference type="InterPro" id="IPR006151">
    <property type="entry name" value="Shikm_DH/Glu-tRNA_Rdtase"/>
</dbReference>
<dbReference type="NCBIfam" id="NF000744">
    <property type="entry name" value="PRK00045.1-3"/>
    <property type="match status" value="1"/>
</dbReference>
<dbReference type="PIRSF" id="PIRSF000445">
    <property type="entry name" value="4pyrrol_synth_GluRdtase"/>
    <property type="match status" value="1"/>
</dbReference>
<comment type="similarity">
    <text evidence="2 9 14">Belongs to the glutamyl-tRNA reductase family.</text>
</comment>
<dbReference type="NCBIfam" id="TIGR01035">
    <property type="entry name" value="hemA"/>
    <property type="match status" value="1"/>
</dbReference>
<dbReference type="HAMAP" id="MF_00087">
    <property type="entry name" value="Glu_tRNA_reductase"/>
    <property type="match status" value="1"/>
</dbReference>
<dbReference type="STRING" id="33936.AZI98_06565"/>
<evidence type="ECO:0000256" key="11">
    <source>
        <dbReference type="PIRSR" id="PIRSR000445-2"/>
    </source>
</evidence>
<protein>
    <recommendedName>
        <fullName evidence="8 9">Glutamyl-tRNA reductase</fullName>
        <shortName evidence="9">GluTR</shortName>
        <ecNumber evidence="3 9">1.2.1.70</ecNumber>
    </recommendedName>
</protein>
<evidence type="ECO:0000256" key="8">
    <source>
        <dbReference type="ARBA" id="ARBA00068659"/>
    </source>
</evidence>
<evidence type="ECO:0000313" key="19">
    <source>
        <dbReference type="Proteomes" id="UP000076476"/>
    </source>
</evidence>
<comment type="miscellaneous">
    <text evidence="9">During catalysis, the active site Cys acts as a nucleophile attacking the alpha-carbonyl group of tRNA-bound glutamate with the formation of a thioester intermediate between enzyme and glutamate, and the concomitant release of tRNA(Glu). The thioester intermediate is finally reduced by direct hydride transfer from NADPH, to form the product GSA.</text>
</comment>
<feature type="site" description="Important for activity" evidence="9 13">
    <location>
        <position position="99"/>
    </location>
</feature>
<dbReference type="PANTHER" id="PTHR43013:SF1">
    <property type="entry name" value="GLUTAMYL-TRNA REDUCTASE"/>
    <property type="match status" value="1"/>
</dbReference>
<comment type="subunit">
    <text evidence="9">Homodimer.</text>
</comment>
<dbReference type="Pfam" id="PF01488">
    <property type="entry name" value="Shikimate_DH"/>
    <property type="match status" value="1"/>
</dbReference>
<dbReference type="Gene3D" id="3.40.50.720">
    <property type="entry name" value="NAD(P)-binding Rossmann-like Domain"/>
    <property type="match status" value="1"/>
</dbReference>
<evidence type="ECO:0000259" key="16">
    <source>
        <dbReference type="Pfam" id="PF01488"/>
    </source>
</evidence>
<dbReference type="InterPro" id="IPR015896">
    <property type="entry name" value="4pyrrol_synth_GluRdtase_dimer"/>
</dbReference>
<dbReference type="SUPFAM" id="SSF69075">
    <property type="entry name" value="Glutamyl tRNA-reductase dimerization domain"/>
    <property type="match status" value="1"/>
</dbReference>
<dbReference type="SUPFAM" id="SSF69742">
    <property type="entry name" value="Glutamyl tRNA-reductase catalytic, N-terminal domain"/>
    <property type="match status" value="1"/>
</dbReference>
<dbReference type="RefSeq" id="WP_063387467.1">
    <property type="nucleotide sequence ID" value="NZ_LWBR01000013.1"/>
</dbReference>
<dbReference type="AlphaFoldDB" id="A0A165YLM7"/>
<feature type="binding site" evidence="9 11">
    <location>
        <position position="120"/>
    </location>
    <ligand>
        <name>substrate</name>
    </ligand>
</feature>
<dbReference type="EMBL" id="LWBR01000013">
    <property type="protein sequence ID" value="KZN97214.1"/>
    <property type="molecule type" value="Genomic_DNA"/>
</dbReference>
<dbReference type="FunFam" id="3.30.460.30:FF:000001">
    <property type="entry name" value="Glutamyl-tRNA reductase"/>
    <property type="match status" value="1"/>
</dbReference>
<evidence type="ECO:0000256" key="10">
    <source>
        <dbReference type="PIRSR" id="PIRSR000445-1"/>
    </source>
</evidence>
<comment type="caution">
    <text evidence="18">The sequence shown here is derived from an EMBL/GenBank/DDBJ whole genome shotgun (WGS) entry which is preliminary data.</text>
</comment>
<feature type="domain" description="Tetrapyrrole biosynthesis glutamyl-tRNA reductase dimerisation" evidence="15">
    <location>
        <begin position="320"/>
        <end position="419"/>
    </location>
</feature>
<feature type="binding site" evidence="9 11">
    <location>
        <begin position="114"/>
        <end position="116"/>
    </location>
    <ligand>
        <name>substrate</name>
    </ligand>
</feature>
<dbReference type="InterPro" id="IPR036453">
    <property type="entry name" value="GluRdtase_dimer_dom_sf"/>
</dbReference>
<evidence type="ECO:0000256" key="14">
    <source>
        <dbReference type="RuleBase" id="RU000584"/>
    </source>
</evidence>
<evidence type="ECO:0000259" key="17">
    <source>
        <dbReference type="Pfam" id="PF05201"/>
    </source>
</evidence>
<dbReference type="InterPro" id="IPR036343">
    <property type="entry name" value="GluRdtase_N_sf"/>
</dbReference>
<dbReference type="PROSITE" id="PS00747">
    <property type="entry name" value="GLUTR"/>
    <property type="match status" value="1"/>
</dbReference>
<dbReference type="PANTHER" id="PTHR43013">
    <property type="entry name" value="GLUTAMYL-TRNA REDUCTASE"/>
    <property type="match status" value="1"/>
</dbReference>
<evidence type="ECO:0000256" key="6">
    <source>
        <dbReference type="ARBA" id="ARBA00023244"/>
    </source>
</evidence>
<comment type="pathway">
    <text evidence="1 9 14">Porphyrin-containing compound metabolism; protoporphyrin-IX biosynthesis; 5-aminolevulinate from L-glutamyl-tRNA(Glu): step 1/2.</text>
</comment>
<dbReference type="Gene3D" id="3.30.460.30">
    <property type="entry name" value="Glutamyl-tRNA reductase, N-terminal domain"/>
    <property type="match status" value="1"/>
</dbReference>
<evidence type="ECO:0000256" key="2">
    <source>
        <dbReference type="ARBA" id="ARBA00005916"/>
    </source>
</evidence>
<dbReference type="Proteomes" id="UP000076476">
    <property type="component" value="Unassembled WGS sequence"/>
</dbReference>
<evidence type="ECO:0000256" key="3">
    <source>
        <dbReference type="ARBA" id="ARBA00012970"/>
    </source>
</evidence>
<keyword evidence="6 9" id="KW-0627">Porphyrin biosynthesis</keyword>
<comment type="catalytic activity">
    <reaction evidence="7 9 14">
        <text>(S)-4-amino-5-oxopentanoate + tRNA(Glu) + NADP(+) = L-glutamyl-tRNA(Glu) + NADPH + H(+)</text>
        <dbReference type="Rhea" id="RHEA:12344"/>
        <dbReference type="Rhea" id="RHEA-COMP:9663"/>
        <dbReference type="Rhea" id="RHEA-COMP:9680"/>
        <dbReference type="ChEBI" id="CHEBI:15378"/>
        <dbReference type="ChEBI" id="CHEBI:57501"/>
        <dbReference type="ChEBI" id="CHEBI:57783"/>
        <dbReference type="ChEBI" id="CHEBI:58349"/>
        <dbReference type="ChEBI" id="CHEBI:78442"/>
        <dbReference type="ChEBI" id="CHEBI:78520"/>
        <dbReference type="EC" id="1.2.1.70"/>
    </reaction>
</comment>
<keyword evidence="19" id="KW-1185">Reference proteome</keyword>
<evidence type="ECO:0000256" key="4">
    <source>
        <dbReference type="ARBA" id="ARBA00022857"/>
    </source>
</evidence>
<name>A0A165YLM7_9BACI</name>
<evidence type="ECO:0000313" key="18">
    <source>
        <dbReference type="EMBL" id="KZN97214.1"/>
    </source>
</evidence>
<dbReference type="SUPFAM" id="SSF51735">
    <property type="entry name" value="NAD(P)-binding Rossmann-fold domains"/>
    <property type="match status" value="1"/>
</dbReference>
<proteinExistence type="inferred from homology"/>
<dbReference type="InterPro" id="IPR015895">
    <property type="entry name" value="4pyrrol_synth_GluRdtase_N"/>
</dbReference>
<feature type="binding site" evidence="9 12">
    <location>
        <begin position="189"/>
        <end position="194"/>
    </location>
    <ligand>
        <name>NADP(+)</name>
        <dbReference type="ChEBI" id="CHEBI:58349"/>
    </ligand>
</feature>
<feature type="domain" description="Quinate/shikimate 5-dehydrogenase/glutamyl-tRNA reductase" evidence="16">
    <location>
        <begin position="171"/>
        <end position="306"/>
    </location>
</feature>
<reference evidence="18 19" key="1">
    <citation type="submission" date="2016-04" db="EMBL/GenBank/DDBJ databases">
        <title>Draft genome sequence of Aeribacillus pallidus 8m3 from petroleum reservoir.</title>
        <authorList>
            <person name="Poltaraus A.B."/>
            <person name="Nazina T.N."/>
            <person name="Tourova T.P."/>
            <person name="Malakho S.M."/>
            <person name="Korshunova A.V."/>
            <person name="Sokolova D.S."/>
        </authorList>
    </citation>
    <scope>NUCLEOTIDE SEQUENCE [LARGE SCALE GENOMIC DNA]</scope>
    <source>
        <strain evidence="18 19">8m3</strain>
    </source>
</reference>
<dbReference type="GO" id="GO:0050661">
    <property type="term" value="F:NADP binding"/>
    <property type="evidence" value="ECO:0007669"/>
    <property type="project" value="InterPro"/>
</dbReference>
<dbReference type="Pfam" id="PF05201">
    <property type="entry name" value="GlutR_N"/>
    <property type="match status" value="1"/>
</dbReference>
<dbReference type="EC" id="1.2.1.70" evidence="3 9"/>
<keyword evidence="5 9" id="KW-0560">Oxidoreductase</keyword>
<accession>A0A165YLM7</accession>
<feature type="binding site" evidence="9 11">
    <location>
        <begin position="49"/>
        <end position="52"/>
    </location>
    <ligand>
        <name>substrate</name>
    </ligand>
</feature>
<comment type="function">
    <text evidence="9">Catalyzes the NADPH-dependent reduction of glutamyl-tRNA(Glu) to glutamate 1-semialdehyde (GSA).</text>
</comment>
<organism evidence="18 19">
    <name type="scientific">Aeribacillus pallidus</name>
    <dbReference type="NCBI Taxonomy" id="33936"/>
    <lineage>
        <taxon>Bacteria</taxon>
        <taxon>Bacillati</taxon>
        <taxon>Bacillota</taxon>
        <taxon>Bacilli</taxon>
        <taxon>Bacillales</taxon>
        <taxon>Bacillaceae</taxon>
        <taxon>Aeribacillus</taxon>
    </lineage>
</organism>
<keyword evidence="4 9" id="KW-0521">NADP</keyword>
<evidence type="ECO:0000256" key="5">
    <source>
        <dbReference type="ARBA" id="ARBA00023002"/>
    </source>
</evidence>
<dbReference type="InterPro" id="IPR000343">
    <property type="entry name" value="4pyrrol_synth_GluRdtase"/>
</dbReference>
<dbReference type="InterPro" id="IPR018214">
    <property type="entry name" value="GluRdtase_CS"/>
</dbReference>
<evidence type="ECO:0000256" key="1">
    <source>
        <dbReference type="ARBA" id="ARBA00005059"/>
    </source>
</evidence>
<feature type="binding site" evidence="9 11">
    <location>
        <position position="109"/>
    </location>
    <ligand>
        <name>substrate</name>
    </ligand>
</feature>
<dbReference type="Pfam" id="PF00745">
    <property type="entry name" value="GlutR_dimer"/>
    <property type="match status" value="1"/>
</dbReference>
<dbReference type="FunFam" id="3.40.50.720:FF:000031">
    <property type="entry name" value="Glutamyl-tRNA reductase"/>
    <property type="match status" value="1"/>
</dbReference>
<feature type="active site" description="Nucleophile" evidence="9 10">
    <location>
        <position position="50"/>
    </location>
</feature>
<dbReference type="UniPathway" id="UPA00251">
    <property type="reaction ID" value="UER00316"/>
</dbReference>
<sequence>MHILAVGLNYKTAPVEIRERLSFSSNDLASAMKRLKNEKSILENVIVSTCNRTEIYAVVDQLHTGRYYIKAFLAEWFNMDIEEFDSYLKYFENEQAVQHLFRVACGLDSMILGETQILGQVRSSFLLAQEHNTIGTIFNQLFKQAVTLAKEAHSETEIGSNAVSVSYAAVELAKKIFGDLSSKHVLILGAGKMGELAVQNLHGSGVKQITVMNRTFEKANELAKRFSGQAKMMSELQCALIEADILISSTGAKSFVISKDMMLDVEKLRKGRPFLMVDIAVPRDLDPALSEIDSIFLYDIDDLEGIVEANLQERKEAAEQIEIMIEREVLEFSKWLNTLGVVPVIAALREKALLIQSETMKSIERKLPNLTERERKILNKHTKSIVNQMLRDPILKVKELAALPNGEQSVELFKEIFNLDLDEELIEQTPSVQLKTHSKNVSLEM</sequence>